<gene>
    <name evidence="2" type="ORF">FHS31_001458</name>
</gene>
<sequence>MSAEDLTEAVPTPKSSFTAGMKVLPKPERAAMYGIYAFCRAVDDIADDMAGSREERAQALDQWRRDLDDLYAGGPGGKAAFLKPGVERFGLARDDFEAVLDGMQMDVDRDIRWPPREELDLYCDRVASAVGRLSVRVFGMDAAPGRLLAHHLGRALQLTNILRDIDEDAAIGRLYLPAEELERAAIPIGAIDAVITDPRIDRVARQVANEAEHHYAQARVILGQRPKGHLLAPRLMLAAYATLLRRMTMKGWAHPRGRVRHNRLKLFFTLLGLKLDL</sequence>
<dbReference type="EC" id="2.5.1.32" evidence="2"/>
<dbReference type="InterPro" id="IPR019845">
    <property type="entry name" value="Squalene/phytoene_synthase_CS"/>
</dbReference>
<dbReference type="GO" id="GO:0016740">
    <property type="term" value="F:transferase activity"/>
    <property type="evidence" value="ECO:0007669"/>
    <property type="project" value="UniProtKB-KW"/>
</dbReference>
<accession>A0ABX0TRZ2</accession>
<dbReference type="EMBL" id="JAAOZC010000003">
    <property type="protein sequence ID" value="NIJ07848.1"/>
    <property type="molecule type" value="Genomic_DNA"/>
</dbReference>
<organism evidence="2 3">
    <name type="scientific">Sphingomonas vulcanisoli</name>
    <dbReference type="NCBI Taxonomy" id="1658060"/>
    <lineage>
        <taxon>Bacteria</taxon>
        <taxon>Pseudomonadati</taxon>
        <taxon>Pseudomonadota</taxon>
        <taxon>Alphaproteobacteria</taxon>
        <taxon>Sphingomonadales</taxon>
        <taxon>Sphingomonadaceae</taxon>
        <taxon>Sphingomonas</taxon>
    </lineage>
</organism>
<dbReference type="InterPro" id="IPR008949">
    <property type="entry name" value="Isoprenoid_synthase_dom_sf"/>
</dbReference>
<name>A0ABX0TRZ2_9SPHN</name>
<proteinExistence type="predicted"/>
<comment type="caution">
    <text evidence="2">The sequence shown here is derived from an EMBL/GenBank/DDBJ whole genome shotgun (WGS) entry which is preliminary data.</text>
</comment>
<dbReference type="Proteomes" id="UP000727456">
    <property type="component" value="Unassembled WGS sequence"/>
</dbReference>
<evidence type="ECO:0000313" key="3">
    <source>
        <dbReference type="Proteomes" id="UP000727456"/>
    </source>
</evidence>
<protein>
    <submittedName>
        <fullName evidence="2">Phytoene synthase</fullName>
        <ecNumber evidence="2">2.5.1.32</ecNumber>
    </submittedName>
</protein>
<dbReference type="RefSeq" id="WP_167072705.1">
    <property type="nucleotide sequence ID" value="NZ_JAAOZC010000003.1"/>
</dbReference>
<reference evidence="2 3" key="1">
    <citation type="submission" date="2020-03" db="EMBL/GenBank/DDBJ databases">
        <title>Genomic Encyclopedia of Type Strains, Phase III (KMG-III): the genomes of soil and plant-associated and newly described type strains.</title>
        <authorList>
            <person name="Whitman W."/>
        </authorList>
    </citation>
    <scope>NUCLEOTIDE SEQUENCE [LARGE SCALE GENOMIC DNA]</scope>
    <source>
        <strain evidence="2 3">CECT 8804</strain>
    </source>
</reference>
<dbReference type="InterPro" id="IPR002060">
    <property type="entry name" value="Squ/phyt_synthse"/>
</dbReference>
<dbReference type="Pfam" id="PF00494">
    <property type="entry name" value="SQS_PSY"/>
    <property type="match status" value="1"/>
</dbReference>
<dbReference type="Gene3D" id="1.10.600.10">
    <property type="entry name" value="Farnesyl Diphosphate Synthase"/>
    <property type="match status" value="1"/>
</dbReference>
<dbReference type="InterPro" id="IPR033904">
    <property type="entry name" value="Trans_IPPS_HH"/>
</dbReference>
<dbReference type="PROSITE" id="PS01044">
    <property type="entry name" value="SQUALEN_PHYTOEN_SYN_1"/>
    <property type="match status" value="1"/>
</dbReference>
<keyword evidence="3" id="KW-1185">Reference proteome</keyword>
<dbReference type="SFLD" id="SFLDS00005">
    <property type="entry name" value="Isoprenoid_Synthase_Type_I"/>
    <property type="match status" value="1"/>
</dbReference>
<keyword evidence="1 2" id="KW-0808">Transferase</keyword>
<dbReference type="InterPro" id="IPR017828">
    <property type="entry name" value="SQ_synth_HpnD-like"/>
</dbReference>
<evidence type="ECO:0000256" key="1">
    <source>
        <dbReference type="ARBA" id="ARBA00022679"/>
    </source>
</evidence>
<evidence type="ECO:0000313" key="2">
    <source>
        <dbReference type="EMBL" id="NIJ07848.1"/>
    </source>
</evidence>
<dbReference type="PROSITE" id="PS01045">
    <property type="entry name" value="SQUALEN_PHYTOEN_SYN_2"/>
    <property type="match status" value="1"/>
</dbReference>
<dbReference type="CDD" id="cd00683">
    <property type="entry name" value="Trans_IPPS_HH"/>
    <property type="match status" value="1"/>
</dbReference>
<dbReference type="PANTHER" id="PTHR31480">
    <property type="entry name" value="BIFUNCTIONAL LYCOPENE CYCLASE/PHYTOENE SYNTHASE"/>
    <property type="match status" value="1"/>
</dbReference>
<dbReference type="NCBIfam" id="TIGR03465">
    <property type="entry name" value="HpnD"/>
    <property type="match status" value="1"/>
</dbReference>
<dbReference type="InterPro" id="IPR044843">
    <property type="entry name" value="Trans_IPPS_bact-type"/>
</dbReference>
<dbReference type="SUPFAM" id="SSF48576">
    <property type="entry name" value="Terpenoid synthases"/>
    <property type="match status" value="1"/>
</dbReference>
<dbReference type="SFLD" id="SFLDG01212">
    <property type="entry name" value="Phytoene_synthase_like"/>
    <property type="match status" value="1"/>
</dbReference>
<dbReference type="SFLD" id="SFLDG01018">
    <property type="entry name" value="Squalene/Phytoene_Synthase_Lik"/>
    <property type="match status" value="1"/>
</dbReference>